<dbReference type="AlphaFoldDB" id="A0A5S9Q373"/>
<evidence type="ECO:0000313" key="3">
    <source>
        <dbReference type="Proteomes" id="UP000434580"/>
    </source>
</evidence>
<protein>
    <submittedName>
        <fullName evidence="2">Uncharacterized protein</fullName>
    </submittedName>
</protein>
<dbReference type="EMBL" id="CACSII010000016">
    <property type="protein sequence ID" value="CAA0111310.1"/>
    <property type="molecule type" value="Genomic_DNA"/>
</dbReference>
<proteinExistence type="predicted"/>
<name>A0A5S9Q373_9GAMM</name>
<reference evidence="2 3" key="1">
    <citation type="submission" date="2019-11" db="EMBL/GenBank/DDBJ databases">
        <authorList>
            <person name="Holert J."/>
        </authorList>
    </citation>
    <scope>NUCLEOTIDE SEQUENCE [LARGE SCALE GENOMIC DNA]</scope>
    <source>
        <strain evidence="2">BC5_2</strain>
    </source>
</reference>
<evidence type="ECO:0000313" key="2">
    <source>
        <dbReference type="EMBL" id="CAA0111310.1"/>
    </source>
</evidence>
<dbReference type="Proteomes" id="UP000434580">
    <property type="component" value="Unassembled WGS sequence"/>
</dbReference>
<sequence length="429" mass="46188">MNIKTRMFGAAVSVAFSVSPLAMAQEFSQPALIQQLVPFQGRLHDQDNQVVANDIYNLTFRVYTTQTGGNHVWQEIHSSVSVIHGYVNVLLGASIPFENESHDGATVDFSQPLYLGISINGGAELYPRTQLVPSFHAYSALHAKHAESADTAANAIALGGIPATDYATDADIENIKDNFSGEDALNALKLDGNSVSHFATDFRMDAVEGKFDGAKAKQSVIADTAASATNATKLNNQSASFYATASSVTTLSNSVATLGNNFSGTKAKDADKLDGVDSSSFAKKDSSTNQIFAGNLYEKNTSNRVFSKDSIKTRQVGIAGSSGWSYIRQYPDGFTEVWGVFSTSAFKVYELNIGFNFTHKGAALIQLNSTDNGIPDAGSAHNLTIRWDTLSQLEFRSSYTRNASFYFTGFSTPGILENSNTQNLSISQK</sequence>
<dbReference type="OrthoDB" id="166852at2"/>
<feature type="signal peptide" evidence="1">
    <location>
        <begin position="1"/>
        <end position="24"/>
    </location>
</feature>
<keyword evidence="1" id="KW-0732">Signal</keyword>
<evidence type="ECO:0000256" key="1">
    <source>
        <dbReference type="SAM" id="SignalP"/>
    </source>
</evidence>
<accession>A0A5S9Q373</accession>
<gene>
    <name evidence="2" type="ORF">DPBNPPHM_01472</name>
</gene>
<feature type="chain" id="PRO_5030138089" evidence="1">
    <location>
        <begin position="25"/>
        <end position="429"/>
    </location>
</feature>
<organism evidence="2 3">
    <name type="scientific">BD1-7 clade bacterium</name>
    <dbReference type="NCBI Taxonomy" id="2029982"/>
    <lineage>
        <taxon>Bacteria</taxon>
        <taxon>Pseudomonadati</taxon>
        <taxon>Pseudomonadota</taxon>
        <taxon>Gammaproteobacteria</taxon>
        <taxon>Cellvibrionales</taxon>
        <taxon>Spongiibacteraceae</taxon>
        <taxon>BD1-7 clade</taxon>
    </lineage>
</organism>